<reference evidence="9" key="1">
    <citation type="submission" date="2018-06" db="EMBL/GenBank/DDBJ databases">
        <authorList>
            <consortium name="Pathogen Informatics"/>
            <person name="Doyle S."/>
        </authorList>
    </citation>
    <scope>NUCLEOTIDE SEQUENCE [LARGE SCALE GENOMIC DNA]</scope>
    <source>
        <strain evidence="9">NCTC13765</strain>
    </source>
</reference>
<evidence type="ECO:0000256" key="1">
    <source>
        <dbReference type="ARBA" id="ARBA00005715"/>
    </source>
</evidence>
<name>A0A380KZT7_9STRE</name>
<dbReference type="SUPFAM" id="SSF142764">
    <property type="entry name" value="YgbK-like"/>
    <property type="match status" value="1"/>
</dbReference>
<dbReference type="GO" id="GO:0005524">
    <property type="term" value="F:ATP binding"/>
    <property type="evidence" value="ECO:0007669"/>
    <property type="project" value="UniProtKB-KW"/>
</dbReference>
<dbReference type="EMBL" id="UHFR01000005">
    <property type="protein sequence ID" value="SUN76040.1"/>
    <property type="molecule type" value="Genomic_DNA"/>
</dbReference>
<dbReference type="AlphaFoldDB" id="A0A380KZT7"/>
<organism evidence="9 10">
    <name type="scientific">Streptococcus massiliensis</name>
    <dbReference type="NCBI Taxonomy" id="313439"/>
    <lineage>
        <taxon>Bacteria</taxon>
        <taxon>Bacillati</taxon>
        <taxon>Bacillota</taxon>
        <taxon>Bacilli</taxon>
        <taxon>Lactobacillales</taxon>
        <taxon>Streptococcaceae</taxon>
        <taxon>Streptococcus</taxon>
    </lineage>
</organism>
<protein>
    <submittedName>
        <fullName evidence="9">Uncharacterized protein conserved in bacteria</fullName>
    </submittedName>
</protein>
<dbReference type="InterPro" id="IPR010737">
    <property type="entry name" value="4-carb_acid_sugar_kinase_N"/>
</dbReference>
<evidence type="ECO:0000259" key="8">
    <source>
        <dbReference type="Pfam" id="PF17042"/>
    </source>
</evidence>
<comment type="similarity">
    <text evidence="1">Belongs to the four-carbon acid sugar kinase family.</text>
</comment>
<accession>A0A380KZT7</accession>
<keyword evidence="2" id="KW-0808">Transferase</keyword>
<keyword evidence="4" id="KW-0418">Kinase</keyword>
<dbReference type="GO" id="GO:0016301">
    <property type="term" value="F:kinase activity"/>
    <property type="evidence" value="ECO:0007669"/>
    <property type="project" value="UniProtKB-KW"/>
</dbReference>
<dbReference type="InterPro" id="IPR037051">
    <property type="entry name" value="4-carb_acid_sugar_kinase_N_sf"/>
</dbReference>
<evidence type="ECO:0000256" key="4">
    <source>
        <dbReference type="ARBA" id="ARBA00022777"/>
    </source>
</evidence>
<evidence type="ECO:0000313" key="10">
    <source>
        <dbReference type="Proteomes" id="UP000254634"/>
    </source>
</evidence>
<feature type="domain" description="Four-carbon acid sugar kinase nucleotide binding" evidence="8">
    <location>
        <begin position="236"/>
        <end position="404"/>
    </location>
</feature>
<dbReference type="Pfam" id="PF17042">
    <property type="entry name" value="NBD_C"/>
    <property type="match status" value="1"/>
</dbReference>
<dbReference type="RefSeq" id="WP_018371881.1">
    <property type="nucleotide sequence ID" value="NZ_UHFR01000005.1"/>
</dbReference>
<evidence type="ECO:0000256" key="6">
    <source>
        <dbReference type="ARBA" id="ARBA00023277"/>
    </source>
</evidence>
<feature type="domain" description="Four-carbon acid sugar kinase N-terminal" evidence="7">
    <location>
        <begin position="4"/>
        <end position="215"/>
    </location>
</feature>
<keyword evidence="5" id="KW-0067">ATP-binding</keyword>
<dbReference type="InterPro" id="IPR031475">
    <property type="entry name" value="NBD_C"/>
</dbReference>
<proteinExistence type="inferred from homology"/>
<dbReference type="Gene3D" id="3.40.50.10840">
    <property type="entry name" value="Putative sugar-binding, N-terminal domain"/>
    <property type="match status" value="1"/>
</dbReference>
<keyword evidence="3" id="KW-0547">Nucleotide-binding</keyword>
<dbReference type="Pfam" id="PF07005">
    <property type="entry name" value="SBD_N"/>
    <property type="match status" value="1"/>
</dbReference>
<evidence type="ECO:0000259" key="7">
    <source>
        <dbReference type="Pfam" id="PF07005"/>
    </source>
</evidence>
<dbReference type="STRING" id="1123307.GCA_000380065_01180"/>
<keyword evidence="10" id="KW-1185">Reference proteome</keyword>
<gene>
    <name evidence="9" type="ORF">NCTC13765_00486</name>
</gene>
<sequence length="419" mass="46785">MIKLLVVADDFTGALDTGVQFSNLGVETLVTTNKDFNFKKLNPNLEVLVIDSESRYLSFEESYQAIARIMKAAKENEIPYIYKKVDSALRGNVSSEIKAMVDDFSEQTISFIPAFPEINRVVKGGHLYINNQLVSASVFANDPYEPVTESDIRRRLQSEAQLDSTLVTDVNTFEKKAGLFLFDSETDHDLLKILETLQTQNALRLMIGCAGFAKVLAGALFLNKKAERIAIERPLLVVCGSVNPITRKQVKCAQERGFKRYSLSAKQLLNDGYWDTVEGKREIESYSSDILKHELVIFETLSKKTIEEVEKYSEDEGDSGLVTRFKIGQSLGNLTKSLLSQGVEKTFLFTGGDTLYQSMKVLGIDEVKPLSEIKPGVVLSEIKWKGKTVQVITKSGGFGEEDLFYHLHKLVKKGGKYAG</sequence>
<dbReference type="InterPro" id="IPR042213">
    <property type="entry name" value="NBD_C_sf"/>
</dbReference>
<dbReference type="Proteomes" id="UP000254634">
    <property type="component" value="Unassembled WGS sequence"/>
</dbReference>
<dbReference type="OrthoDB" id="9778478at2"/>
<evidence type="ECO:0000256" key="2">
    <source>
        <dbReference type="ARBA" id="ARBA00022679"/>
    </source>
</evidence>
<evidence type="ECO:0000313" key="9">
    <source>
        <dbReference type="EMBL" id="SUN76040.1"/>
    </source>
</evidence>
<dbReference type="Gene3D" id="3.40.980.20">
    <property type="entry name" value="Four-carbon acid sugar kinase, nucleotide binding domain"/>
    <property type="match status" value="1"/>
</dbReference>
<evidence type="ECO:0000256" key="5">
    <source>
        <dbReference type="ARBA" id="ARBA00022840"/>
    </source>
</evidence>
<keyword evidence="6" id="KW-0119">Carbohydrate metabolism</keyword>
<evidence type="ECO:0000256" key="3">
    <source>
        <dbReference type="ARBA" id="ARBA00022741"/>
    </source>
</evidence>